<dbReference type="RefSeq" id="WP_054968938.1">
    <property type="nucleotide sequence ID" value="NZ_LJCO01000042.1"/>
</dbReference>
<dbReference type="AlphaFoldDB" id="A0A0P9CW07"/>
<dbReference type="PANTHER" id="PTHR13696">
    <property type="entry name" value="P-LOOP CONTAINING NUCLEOSIDE TRIPHOSPHATE HYDROLASE"/>
    <property type="match status" value="1"/>
</dbReference>
<sequence length="259" mass="29277">MGITISFGIQKGGVGKTTTTAICAYLLARKSKVLAVDFDSQGNLTAFLTQRNIYDFEGHTVLQAMMERNPTPYIQTVADNLDVLPAEDLLATFARYTYTQQKGDPNVILCDTLRVVKDDYDYILIDLPPNLGEQTINGLTASDYAVVMLQTEPFCFDALDRYIELLQHIQERTNPNLRLSGILATMMDSRTTLDSAIIEQAIKDYEDVVFKSVIRRRARIKEFSIQGLQSKTRADNSALRPYQDFVKELKERVKESATR</sequence>
<dbReference type="SUPFAM" id="SSF52540">
    <property type="entry name" value="P-loop containing nucleoside triphosphate hydrolases"/>
    <property type="match status" value="1"/>
</dbReference>
<keyword evidence="3" id="KW-1185">Reference proteome</keyword>
<dbReference type="InterPro" id="IPR027417">
    <property type="entry name" value="P-loop_NTPase"/>
</dbReference>
<dbReference type="PANTHER" id="PTHR13696:SF52">
    <property type="entry name" value="PARA FAMILY PROTEIN CT_582"/>
    <property type="match status" value="1"/>
</dbReference>
<reference evidence="2 3" key="1">
    <citation type="submission" date="2015-09" db="EMBL/GenBank/DDBJ databases">
        <title>Draft genome sequence of Alicyclobacillus ferrooxydans DSM 22381.</title>
        <authorList>
            <person name="Hemp J."/>
        </authorList>
    </citation>
    <scope>NUCLEOTIDE SEQUENCE [LARGE SCALE GENOMIC DNA]</scope>
    <source>
        <strain evidence="2 3">TC-34</strain>
    </source>
</reference>
<dbReference type="InterPro" id="IPR050678">
    <property type="entry name" value="DNA_Partitioning_ATPase"/>
</dbReference>
<protein>
    <submittedName>
        <fullName evidence="2">Chromosome partitioning protein</fullName>
    </submittedName>
</protein>
<dbReference type="STRING" id="471514.AN477_09605"/>
<evidence type="ECO:0000259" key="1">
    <source>
        <dbReference type="Pfam" id="PF13614"/>
    </source>
</evidence>
<organism evidence="2 3">
    <name type="scientific">Alicyclobacillus ferrooxydans</name>
    <dbReference type="NCBI Taxonomy" id="471514"/>
    <lineage>
        <taxon>Bacteria</taxon>
        <taxon>Bacillati</taxon>
        <taxon>Bacillota</taxon>
        <taxon>Bacilli</taxon>
        <taxon>Bacillales</taxon>
        <taxon>Alicyclobacillaceae</taxon>
        <taxon>Alicyclobacillus</taxon>
    </lineage>
</organism>
<dbReference type="InterPro" id="IPR025669">
    <property type="entry name" value="AAA_dom"/>
</dbReference>
<dbReference type="EMBL" id="LJCO01000042">
    <property type="protein sequence ID" value="KPV43964.1"/>
    <property type="molecule type" value="Genomic_DNA"/>
</dbReference>
<name>A0A0P9CW07_9BACL</name>
<comment type="caution">
    <text evidence="2">The sequence shown here is derived from an EMBL/GenBank/DDBJ whole genome shotgun (WGS) entry which is preliminary data.</text>
</comment>
<dbReference type="CDD" id="cd02042">
    <property type="entry name" value="ParAB_family"/>
    <property type="match status" value="1"/>
</dbReference>
<dbReference type="Gene3D" id="3.40.50.300">
    <property type="entry name" value="P-loop containing nucleotide triphosphate hydrolases"/>
    <property type="match status" value="1"/>
</dbReference>
<dbReference type="Pfam" id="PF13614">
    <property type="entry name" value="AAA_31"/>
    <property type="match status" value="1"/>
</dbReference>
<evidence type="ECO:0000313" key="2">
    <source>
        <dbReference type="EMBL" id="KPV43964.1"/>
    </source>
</evidence>
<accession>A0A0P9CW07</accession>
<gene>
    <name evidence="2" type="ORF">AN477_09605</name>
</gene>
<proteinExistence type="predicted"/>
<evidence type="ECO:0000313" key="3">
    <source>
        <dbReference type="Proteomes" id="UP000050482"/>
    </source>
</evidence>
<feature type="domain" description="AAA" evidence="1">
    <location>
        <begin position="4"/>
        <end position="178"/>
    </location>
</feature>
<dbReference type="Proteomes" id="UP000050482">
    <property type="component" value="Unassembled WGS sequence"/>
</dbReference>
<dbReference type="OrthoDB" id="9815116at2"/>
<dbReference type="PATRIC" id="fig|471514.4.peg.496"/>